<comment type="caution">
    <text evidence="1">The sequence shown here is derived from an EMBL/GenBank/DDBJ whole genome shotgun (WGS) entry which is preliminary data.</text>
</comment>
<sequence>MPLSGFSITHMIAGLYEAGAFEKLIVSSSVKILTASKYTKGNALAKRAFITVENASLRYKHNGDNPSSSEGHIARPNSIITILGTVNIKNFKAIRISSNATLQITYGF</sequence>
<dbReference type="EMBL" id="LAZR01000412">
    <property type="protein sequence ID" value="KKN70064.1"/>
    <property type="molecule type" value="Genomic_DNA"/>
</dbReference>
<name>A0A0F9STE7_9ZZZZ</name>
<accession>A0A0F9STE7</accession>
<gene>
    <name evidence="1" type="ORF">LCGC14_0435110</name>
</gene>
<dbReference type="AlphaFoldDB" id="A0A0F9STE7"/>
<proteinExistence type="predicted"/>
<protein>
    <submittedName>
        <fullName evidence="1">Uncharacterized protein</fullName>
    </submittedName>
</protein>
<organism evidence="1">
    <name type="scientific">marine sediment metagenome</name>
    <dbReference type="NCBI Taxonomy" id="412755"/>
    <lineage>
        <taxon>unclassified sequences</taxon>
        <taxon>metagenomes</taxon>
        <taxon>ecological metagenomes</taxon>
    </lineage>
</organism>
<reference evidence="1" key="1">
    <citation type="journal article" date="2015" name="Nature">
        <title>Complex archaea that bridge the gap between prokaryotes and eukaryotes.</title>
        <authorList>
            <person name="Spang A."/>
            <person name="Saw J.H."/>
            <person name="Jorgensen S.L."/>
            <person name="Zaremba-Niedzwiedzka K."/>
            <person name="Martijn J."/>
            <person name="Lind A.E."/>
            <person name="van Eijk R."/>
            <person name="Schleper C."/>
            <person name="Guy L."/>
            <person name="Ettema T.J."/>
        </authorList>
    </citation>
    <scope>NUCLEOTIDE SEQUENCE</scope>
</reference>
<evidence type="ECO:0000313" key="1">
    <source>
        <dbReference type="EMBL" id="KKN70064.1"/>
    </source>
</evidence>